<dbReference type="Proteomes" id="UP000698800">
    <property type="component" value="Unassembled WGS sequence"/>
</dbReference>
<feature type="transmembrane region" description="Helical" evidence="2">
    <location>
        <begin position="474"/>
        <end position="493"/>
    </location>
</feature>
<feature type="chain" id="PRO_5040239745" evidence="3">
    <location>
        <begin position="17"/>
        <end position="519"/>
    </location>
</feature>
<comment type="caution">
    <text evidence="4">The sequence shown here is derived from an EMBL/GenBank/DDBJ whole genome shotgun (WGS) entry which is preliminary data.</text>
</comment>
<feature type="signal peptide" evidence="3">
    <location>
        <begin position="1"/>
        <end position="16"/>
    </location>
</feature>
<dbReference type="PANTHER" id="PTHR35043:SF7">
    <property type="entry name" value="TRANSCRIPTION FACTOR DOMAIN-CONTAINING PROTEIN"/>
    <property type="match status" value="1"/>
</dbReference>
<evidence type="ECO:0000256" key="3">
    <source>
        <dbReference type="SAM" id="SignalP"/>
    </source>
</evidence>
<dbReference type="OrthoDB" id="9451547at2759"/>
<dbReference type="PANTHER" id="PTHR35043">
    <property type="entry name" value="TRANSCRIPTION FACTOR DOMAIN-CONTAINING PROTEIN"/>
    <property type="match status" value="1"/>
</dbReference>
<dbReference type="AlphaFoldDB" id="A0A9P8I361"/>
<gene>
    <name evidence="4" type="ORF">FGG08_006584</name>
</gene>
<dbReference type="EMBL" id="JAGHQL010000197">
    <property type="protein sequence ID" value="KAH0536554.1"/>
    <property type="molecule type" value="Genomic_DNA"/>
</dbReference>
<accession>A0A9P8I361</accession>
<feature type="transmembrane region" description="Helical" evidence="2">
    <location>
        <begin position="410"/>
        <end position="432"/>
    </location>
</feature>
<feature type="transmembrane region" description="Helical" evidence="2">
    <location>
        <begin position="444"/>
        <end position="468"/>
    </location>
</feature>
<protein>
    <submittedName>
        <fullName evidence="4">Uncharacterized protein</fullName>
    </submittedName>
</protein>
<keyword evidence="2" id="KW-0812">Transmembrane</keyword>
<keyword evidence="3" id="KW-0732">Signal</keyword>
<organism evidence="4 5">
    <name type="scientific">Glutinoglossum americanum</name>
    <dbReference type="NCBI Taxonomy" id="1670608"/>
    <lineage>
        <taxon>Eukaryota</taxon>
        <taxon>Fungi</taxon>
        <taxon>Dikarya</taxon>
        <taxon>Ascomycota</taxon>
        <taxon>Pezizomycotina</taxon>
        <taxon>Geoglossomycetes</taxon>
        <taxon>Geoglossales</taxon>
        <taxon>Geoglossaceae</taxon>
        <taxon>Glutinoglossum</taxon>
    </lineage>
</organism>
<keyword evidence="2" id="KW-0472">Membrane</keyword>
<evidence type="ECO:0000313" key="4">
    <source>
        <dbReference type="EMBL" id="KAH0536554.1"/>
    </source>
</evidence>
<feature type="region of interest" description="Disordered" evidence="1">
    <location>
        <begin position="171"/>
        <end position="258"/>
    </location>
</feature>
<evidence type="ECO:0000256" key="1">
    <source>
        <dbReference type="SAM" id="MobiDB-lite"/>
    </source>
</evidence>
<sequence length="519" mass="57373">MRFLLLALSLVLIVSASETFNPNCTIPPKSINLVTSPAVRGTFDILWSSLFTLLICTWTIQHLNIPAPKPKEIETCWGGVKGLFAGKGGRPLLSALVWSIRSRAWPRLMWMIITLILPELLVGLAFQNLMKAIESCRLMKPYAREDGVEWTLTHAFFANMGGFVLKVKSLPSEPDSAPGPDSNPLESQREDDSGKTPDLSGRLEGSAENPDPNSITSGEADDQASPPATEQTPNPSGSDRVTPRNLEKGSNSARAPEDEPLYYLTAEELYYARRRGNISKLPNASTEEIEDKSKGDFFIKGTAVVQVVWLLVQVVVRTARGLPISQLEIAVLAFSVCAFITYLLCWMKPQNVLVPIQISGSGDFLYGPAYHSWFGATLSWAGSGMQSRTVPIPNDAESRGNFTLFGPLRYMTFVDDGIVCSGVIFGALHCLAWDFHFPHPSERLLWRISAVVSVASLPAFYLCFWIFLSSQRRGFVLTPLILAYVLARLYLLVEAFRTLCFLEPGSFISTWTTQFPHVG</sequence>
<feature type="compositionally biased region" description="Polar residues" evidence="1">
    <location>
        <begin position="226"/>
        <end position="239"/>
    </location>
</feature>
<name>A0A9P8I361_9PEZI</name>
<feature type="transmembrane region" description="Helical" evidence="2">
    <location>
        <begin position="297"/>
        <end position="315"/>
    </location>
</feature>
<keyword evidence="5" id="KW-1185">Reference proteome</keyword>
<evidence type="ECO:0000256" key="2">
    <source>
        <dbReference type="SAM" id="Phobius"/>
    </source>
</evidence>
<reference evidence="4" key="1">
    <citation type="submission" date="2021-03" db="EMBL/GenBank/DDBJ databases">
        <title>Comparative genomics and phylogenomic investigation of the class Geoglossomycetes provide insights into ecological specialization and systematics.</title>
        <authorList>
            <person name="Melie T."/>
            <person name="Pirro S."/>
            <person name="Miller A.N."/>
            <person name="Quandt A."/>
        </authorList>
    </citation>
    <scope>NUCLEOTIDE SEQUENCE</scope>
    <source>
        <strain evidence="4">GBOQ0MN5Z8</strain>
    </source>
</reference>
<evidence type="ECO:0000313" key="5">
    <source>
        <dbReference type="Proteomes" id="UP000698800"/>
    </source>
</evidence>
<proteinExistence type="predicted"/>
<feature type="transmembrane region" description="Helical" evidence="2">
    <location>
        <begin position="108"/>
        <end position="130"/>
    </location>
</feature>
<keyword evidence="2" id="KW-1133">Transmembrane helix</keyword>
<feature type="transmembrane region" description="Helical" evidence="2">
    <location>
        <begin position="327"/>
        <end position="344"/>
    </location>
</feature>